<dbReference type="InterPro" id="IPR028973">
    <property type="entry name" value="PhnB-like"/>
</dbReference>
<protein>
    <submittedName>
        <fullName evidence="2">VOC family protein</fullName>
    </submittedName>
</protein>
<name>A0A4V3JB55_9LEPT</name>
<dbReference type="CDD" id="cd06588">
    <property type="entry name" value="PhnB_like"/>
    <property type="match status" value="1"/>
</dbReference>
<keyword evidence="3" id="KW-1185">Reference proteome</keyword>
<dbReference type="Gene3D" id="3.10.180.10">
    <property type="entry name" value="2,3-Dihydroxybiphenyl 1,2-Dioxygenase, domain 1"/>
    <property type="match status" value="1"/>
</dbReference>
<evidence type="ECO:0000313" key="3">
    <source>
        <dbReference type="Proteomes" id="UP000297453"/>
    </source>
</evidence>
<evidence type="ECO:0000313" key="2">
    <source>
        <dbReference type="EMBL" id="TGK00709.1"/>
    </source>
</evidence>
<comment type="caution">
    <text evidence="2">The sequence shown here is derived from an EMBL/GenBank/DDBJ whole genome shotgun (WGS) entry which is preliminary data.</text>
</comment>
<dbReference type="Proteomes" id="UP000297453">
    <property type="component" value="Unassembled WGS sequence"/>
</dbReference>
<dbReference type="PIRSF" id="PIRSF021700">
    <property type="entry name" value="3_dmu_93_MTrfase"/>
    <property type="match status" value="1"/>
</dbReference>
<dbReference type="RefSeq" id="WP_135588393.1">
    <property type="nucleotide sequence ID" value="NZ_RQEP01000018.1"/>
</dbReference>
<dbReference type="Pfam" id="PF06983">
    <property type="entry name" value="3-dmu-9_3-mt"/>
    <property type="match status" value="1"/>
</dbReference>
<organism evidence="2 3">
    <name type="scientific">Leptospira semungkisensis</name>
    <dbReference type="NCBI Taxonomy" id="2484985"/>
    <lineage>
        <taxon>Bacteria</taxon>
        <taxon>Pseudomonadati</taxon>
        <taxon>Spirochaetota</taxon>
        <taxon>Spirochaetia</taxon>
        <taxon>Leptospirales</taxon>
        <taxon>Leptospiraceae</taxon>
        <taxon>Leptospira</taxon>
    </lineage>
</organism>
<proteinExistence type="predicted"/>
<gene>
    <name evidence="2" type="ORF">EHO59_12260</name>
</gene>
<evidence type="ECO:0000259" key="1">
    <source>
        <dbReference type="Pfam" id="PF06983"/>
    </source>
</evidence>
<dbReference type="AlphaFoldDB" id="A0A4V3JB55"/>
<dbReference type="OrthoDB" id="9806473at2"/>
<dbReference type="PANTHER" id="PTHR33990">
    <property type="entry name" value="PROTEIN YJDN-RELATED"/>
    <property type="match status" value="1"/>
</dbReference>
<reference evidence="2" key="1">
    <citation type="journal article" date="2019" name="PLoS Negl. Trop. Dis.">
        <title>Revisiting the worldwide diversity of Leptospira species in the environment.</title>
        <authorList>
            <person name="Vincent A.T."/>
            <person name="Schiettekatte O."/>
            <person name="Bourhy P."/>
            <person name="Veyrier F.J."/>
            <person name="Picardeau M."/>
        </authorList>
    </citation>
    <scope>NUCLEOTIDE SEQUENCE [LARGE SCALE GENOMIC DNA]</scope>
    <source>
        <strain evidence="2">SSS9</strain>
    </source>
</reference>
<feature type="domain" description="PhnB-like" evidence="1">
    <location>
        <begin position="3"/>
        <end position="111"/>
    </location>
</feature>
<accession>A0A4V3JB55</accession>
<dbReference type="InterPro" id="IPR029068">
    <property type="entry name" value="Glyas_Bleomycin-R_OHBP_Dase"/>
</dbReference>
<sequence>MSKITPFLAYNNDLKEVVDFYSSIFKNMKVSEVTHIGENSGIFSATFEIEGQEFYAINGGPHFKFSEAFSIFVHCNTQEEVDEYWEKLSAGGEKSQCGWLKDKFGVSWQVIPNILGELLRDKDKGKSQKVMQAMMQMSKIDIAALKKAYES</sequence>
<dbReference type="InterPro" id="IPR009725">
    <property type="entry name" value="3_dmu_93_MTrfase"/>
</dbReference>
<dbReference type="EMBL" id="RQEP01000018">
    <property type="protein sequence ID" value="TGK00709.1"/>
    <property type="molecule type" value="Genomic_DNA"/>
</dbReference>
<dbReference type="SUPFAM" id="SSF54593">
    <property type="entry name" value="Glyoxalase/Bleomycin resistance protein/Dihydroxybiphenyl dioxygenase"/>
    <property type="match status" value="1"/>
</dbReference>